<dbReference type="EMBL" id="JARKIF010000032">
    <property type="protein sequence ID" value="KAJ7611670.1"/>
    <property type="molecule type" value="Genomic_DNA"/>
</dbReference>
<evidence type="ECO:0000313" key="8">
    <source>
        <dbReference type="Proteomes" id="UP001221142"/>
    </source>
</evidence>
<evidence type="ECO:0000256" key="1">
    <source>
        <dbReference type="ARBA" id="ARBA00004123"/>
    </source>
</evidence>
<dbReference type="InterPro" id="IPR050815">
    <property type="entry name" value="TF_fung"/>
</dbReference>
<evidence type="ECO:0000256" key="5">
    <source>
        <dbReference type="ARBA" id="ARBA00023242"/>
    </source>
</evidence>
<keyword evidence="3" id="KW-0805">Transcription regulation</keyword>
<gene>
    <name evidence="7" type="ORF">FB45DRAFT_314084</name>
</gene>
<evidence type="ECO:0000259" key="6">
    <source>
        <dbReference type="PROSITE" id="PS50048"/>
    </source>
</evidence>
<keyword evidence="2" id="KW-0479">Metal-binding</keyword>
<evidence type="ECO:0000256" key="3">
    <source>
        <dbReference type="ARBA" id="ARBA00023015"/>
    </source>
</evidence>
<dbReference type="PANTHER" id="PTHR47338:SF5">
    <property type="entry name" value="ZN(II)2CYS6 TRANSCRIPTION FACTOR (EUROFUNG)"/>
    <property type="match status" value="1"/>
</dbReference>
<dbReference type="SMART" id="SM00066">
    <property type="entry name" value="GAL4"/>
    <property type="match status" value="2"/>
</dbReference>
<dbReference type="AlphaFoldDB" id="A0AAD7FCZ2"/>
<dbReference type="GO" id="GO:0008270">
    <property type="term" value="F:zinc ion binding"/>
    <property type="evidence" value="ECO:0007669"/>
    <property type="project" value="InterPro"/>
</dbReference>
<sequence>MDKKTCTRCRAKKIRCDGQTPCRSCSRARAEVECDYTTPNSSHPPELRKGAACTACRRKKKRCSGTWPCQTCIASKKEDECKFDDGSQLSFTRALIERTLELEQLLTRAKHTPFYPVNAELSAELDQLLLSRSFVDPELQDSLLNDLAGTLQKNVDQYATAEFADPIIPSPSPVPDSLEEKSRLRRLFLQKRMQFGFTLPPAKINALMAGDLSGDDVHPALVHLCHLWGYMFDNYERNHSWAYAVGRNCDEAAQMRLVLGALNGLEGTIPDPVTTLVAYTSLSLYYFHKGDVDQGQEFLGVASNAILTQDLDLKAVAYATTSEGGHQGILSLDPLSDVDQLRAAFSHCIYTGLAAQAVLATPSVFDPRLTDKFDLLMNTQVHSNLDINFLRAKSLRLLNQTRSLSPKWRQNGGTPPAAWFEEYWKLVEHLNNHLGTLDPLTFRVSFLPDAHSVELCLKLSTIMALAALAELHGIFAPSHVESSRRYRDTVVEIVSISSTFTMDDCHYLDPILALCWSVATKRILTNQVVYDNQDSIIRAIRTCNDNLRQALPFVIDFQAKALSL</sequence>
<dbReference type="InterPro" id="IPR001138">
    <property type="entry name" value="Zn2Cys6_DnaBD"/>
</dbReference>
<protein>
    <recommendedName>
        <fullName evidence="6">Zn(2)-C6 fungal-type domain-containing protein</fullName>
    </recommendedName>
</protein>
<dbReference type="PROSITE" id="PS50048">
    <property type="entry name" value="ZN2_CY6_FUNGAL_2"/>
    <property type="match status" value="2"/>
</dbReference>
<dbReference type="Proteomes" id="UP001221142">
    <property type="component" value="Unassembled WGS sequence"/>
</dbReference>
<dbReference type="Gene3D" id="4.10.240.10">
    <property type="entry name" value="Zn(2)-C6 fungal-type DNA-binding domain"/>
    <property type="match status" value="2"/>
</dbReference>
<dbReference type="CDD" id="cd00067">
    <property type="entry name" value="GAL4"/>
    <property type="match status" value="2"/>
</dbReference>
<dbReference type="SUPFAM" id="SSF57701">
    <property type="entry name" value="Zn2/Cys6 DNA-binding domain"/>
    <property type="match status" value="2"/>
</dbReference>
<feature type="domain" description="Zn(2)-C6 fungal-type" evidence="6">
    <location>
        <begin position="5"/>
        <end position="36"/>
    </location>
</feature>
<dbReference type="PROSITE" id="PS00463">
    <property type="entry name" value="ZN2_CY6_FUNGAL_1"/>
    <property type="match status" value="2"/>
</dbReference>
<keyword evidence="8" id="KW-1185">Reference proteome</keyword>
<proteinExistence type="predicted"/>
<keyword evidence="5" id="KW-0539">Nucleus</keyword>
<evidence type="ECO:0000256" key="4">
    <source>
        <dbReference type="ARBA" id="ARBA00023163"/>
    </source>
</evidence>
<organism evidence="7 8">
    <name type="scientific">Roridomyces roridus</name>
    <dbReference type="NCBI Taxonomy" id="1738132"/>
    <lineage>
        <taxon>Eukaryota</taxon>
        <taxon>Fungi</taxon>
        <taxon>Dikarya</taxon>
        <taxon>Basidiomycota</taxon>
        <taxon>Agaricomycotina</taxon>
        <taxon>Agaricomycetes</taxon>
        <taxon>Agaricomycetidae</taxon>
        <taxon>Agaricales</taxon>
        <taxon>Marasmiineae</taxon>
        <taxon>Mycenaceae</taxon>
        <taxon>Roridomyces</taxon>
    </lineage>
</organism>
<comment type="subcellular location">
    <subcellularLocation>
        <location evidence="1">Nucleus</location>
    </subcellularLocation>
</comment>
<accession>A0AAD7FCZ2</accession>
<reference evidence="7" key="1">
    <citation type="submission" date="2023-03" db="EMBL/GenBank/DDBJ databases">
        <title>Massive genome expansion in bonnet fungi (Mycena s.s.) driven by repeated elements and novel gene families across ecological guilds.</title>
        <authorList>
            <consortium name="Lawrence Berkeley National Laboratory"/>
            <person name="Harder C.B."/>
            <person name="Miyauchi S."/>
            <person name="Viragh M."/>
            <person name="Kuo A."/>
            <person name="Thoen E."/>
            <person name="Andreopoulos B."/>
            <person name="Lu D."/>
            <person name="Skrede I."/>
            <person name="Drula E."/>
            <person name="Henrissat B."/>
            <person name="Morin E."/>
            <person name="Kohler A."/>
            <person name="Barry K."/>
            <person name="LaButti K."/>
            <person name="Morin E."/>
            <person name="Salamov A."/>
            <person name="Lipzen A."/>
            <person name="Mereny Z."/>
            <person name="Hegedus B."/>
            <person name="Baldrian P."/>
            <person name="Stursova M."/>
            <person name="Weitz H."/>
            <person name="Taylor A."/>
            <person name="Grigoriev I.V."/>
            <person name="Nagy L.G."/>
            <person name="Martin F."/>
            <person name="Kauserud H."/>
        </authorList>
    </citation>
    <scope>NUCLEOTIDE SEQUENCE</scope>
    <source>
        <strain evidence="7">9284</strain>
    </source>
</reference>
<dbReference type="GO" id="GO:0005634">
    <property type="term" value="C:nucleus"/>
    <property type="evidence" value="ECO:0007669"/>
    <property type="project" value="UniProtKB-SubCell"/>
</dbReference>
<dbReference type="InterPro" id="IPR036864">
    <property type="entry name" value="Zn2-C6_fun-type_DNA-bd_sf"/>
</dbReference>
<evidence type="ECO:0000313" key="7">
    <source>
        <dbReference type="EMBL" id="KAJ7611670.1"/>
    </source>
</evidence>
<feature type="domain" description="Zn(2)-C6 fungal-type" evidence="6">
    <location>
        <begin position="52"/>
        <end position="83"/>
    </location>
</feature>
<dbReference type="PANTHER" id="PTHR47338">
    <property type="entry name" value="ZN(II)2CYS6 TRANSCRIPTION FACTOR (EUROFUNG)-RELATED"/>
    <property type="match status" value="1"/>
</dbReference>
<dbReference type="Pfam" id="PF00172">
    <property type="entry name" value="Zn_clus"/>
    <property type="match status" value="2"/>
</dbReference>
<dbReference type="GO" id="GO:0000981">
    <property type="term" value="F:DNA-binding transcription factor activity, RNA polymerase II-specific"/>
    <property type="evidence" value="ECO:0007669"/>
    <property type="project" value="InterPro"/>
</dbReference>
<keyword evidence="4" id="KW-0804">Transcription</keyword>
<evidence type="ECO:0000256" key="2">
    <source>
        <dbReference type="ARBA" id="ARBA00022723"/>
    </source>
</evidence>
<name>A0AAD7FCZ2_9AGAR</name>
<comment type="caution">
    <text evidence="7">The sequence shown here is derived from an EMBL/GenBank/DDBJ whole genome shotgun (WGS) entry which is preliminary data.</text>
</comment>